<name>A0A541BM73_9NOCA</name>
<dbReference type="AlphaFoldDB" id="A0A541BM73"/>
<dbReference type="SUPFAM" id="SSF159238">
    <property type="entry name" value="SO1590-like"/>
    <property type="match status" value="1"/>
</dbReference>
<dbReference type="InterPro" id="IPR021607">
    <property type="entry name" value="DUF3224"/>
</dbReference>
<dbReference type="Pfam" id="PF11528">
    <property type="entry name" value="DUF3224"/>
    <property type="match status" value="1"/>
</dbReference>
<sequence length="137" mass="14647">MQVNSTFAVTSFEPTEYTSPIRTGLDVGHTFMTKSFSGDLEGQSRTQFSSAFSQETGTGTYVAMESFEGTVAGRRGAFNFAHMATTDGETRSHHHLVIVPTSGTGELAGITGTGELVVDGDDTHRLRLDVEFGSTTD</sequence>
<proteinExistence type="predicted"/>
<dbReference type="EMBL" id="VIGH01000003">
    <property type="protein sequence ID" value="TQF73437.1"/>
    <property type="molecule type" value="Genomic_DNA"/>
</dbReference>
<accession>A0A541BM73</accession>
<dbReference type="OrthoDB" id="882224at2"/>
<dbReference type="Proteomes" id="UP000316256">
    <property type="component" value="Unassembled WGS sequence"/>
</dbReference>
<dbReference type="InterPro" id="IPR023159">
    <property type="entry name" value="SO1590-like_sf"/>
</dbReference>
<reference evidence="1 2" key="1">
    <citation type="submission" date="2019-06" db="EMBL/GenBank/DDBJ databases">
        <title>Rhodococcus spaelei sp. nov., isolated from a cave.</title>
        <authorList>
            <person name="Lee S.D."/>
        </authorList>
    </citation>
    <scope>NUCLEOTIDE SEQUENCE [LARGE SCALE GENOMIC DNA]</scope>
    <source>
        <strain evidence="1 2">C9-5</strain>
    </source>
</reference>
<comment type="caution">
    <text evidence="1">The sequence shown here is derived from an EMBL/GenBank/DDBJ whole genome shotgun (WGS) entry which is preliminary data.</text>
</comment>
<organism evidence="1 2">
    <name type="scientific">Rhodococcus spelaei</name>
    <dbReference type="NCBI Taxonomy" id="2546320"/>
    <lineage>
        <taxon>Bacteria</taxon>
        <taxon>Bacillati</taxon>
        <taxon>Actinomycetota</taxon>
        <taxon>Actinomycetes</taxon>
        <taxon>Mycobacteriales</taxon>
        <taxon>Nocardiaceae</taxon>
        <taxon>Rhodococcus</taxon>
    </lineage>
</organism>
<protein>
    <submittedName>
        <fullName evidence="1">DUF3224 domain-containing protein</fullName>
    </submittedName>
</protein>
<gene>
    <name evidence="1" type="ORF">FK531_08020</name>
</gene>
<dbReference type="Gene3D" id="2.40.350.10">
    <property type="entry name" value="SO1590-like"/>
    <property type="match status" value="1"/>
</dbReference>
<evidence type="ECO:0000313" key="1">
    <source>
        <dbReference type="EMBL" id="TQF73437.1"/>
    </source>
</evidence>
<evidence type="ECO:0000313" key="2">
    <source>
        <dbReference type="Proteomes" id="UP000316256"/>
    </source>
</evidence>
<dbReference type="RefSeq" id="WP_142097412.1">
    <property type="nucleotide sequence ID" value="NZ_VIGH01000003.1"/>
</dbReference>
<keyword evidence="2" id="KW-1185">Reference proteome</keyword>